<name>A0A6N7IY76_9FIRM</name>
<dbReference type="AlphaFoldDB" id="A0A6N7IY76"/>
<keyword evidence="2" id="KW-1185">Reference proteome</keyword>
<dbReference type="Pfam" id="PF05636">
    <property type="entry name" value="HIGH_NTase1"/>
    <property type="match status" value="1"/>
</dbReference>
<protein>
    <submittedName>
        <fullName evidence="1">Uncharacterized protein</fullName>
    </submittedName>
</protein>
<comment type="caution">
    <text evidence="1">The sequence shown here is derived from an EMBL/GenBank/DDBJ whole genome shotgun (WGS) entry which is preliminary data.</text>
</comment>
<sequence length="109" mass="12724">MEPTFEQALSKMLTRRYTRTAIQRALVSVLVHFERTELPTRFDDVPYVRPLAFNTVGRRVMHEIKKTVPLLSKYHPDLAFEARVTEAYRLPLGLSAPEHRQTPQFIDSK</sequence>
<dbReference type="RefSeq" id="WP_194175043.1">
    <property type="nucleotide sequence ID" value="NZ_WHYR01000200.1"/>
</dbReference>
<proteinExistence type="predicted"/>
<accession>A0A6N7IY76</accession>
<gene>
    <name evidence="1" type="ORF">GFC01_18070</name>
</gene>
<evidence type="ECO:0000313" key="2">
    <source>
        <dbReference type="Proteomes" id="UP000441717"/>
    </source>
</evidence>
<dbReference type="EMBL" id="WHYR01000200">
    <property type="protein sequence ID" value="MQL54118.1"/>
    <property type="molecule type" value="Genomic_DNA"/>
</dbReference>
<dbReference type="Proteomes" id="UP000441717">
    <property type="component" value="Unassembled WGS sequence"/>
</dbReference>
<organism evidence="1 2">
    <name type="scientific">Desulfofundulus thermobenzoicus</name>
    <dbReference type="NCBI Taxonomy" id="29376"/>
    <lineage>
        <taxon>Bacteria</taxon>
        <taxon>Bacillati</taxon>
        <taxon>Bacillota</taxon>
        <taxon>Clostridia</taxon>
        <taxon>Eubacteriales</taxon>
        <taxon>Peptococcaceae</taxon>
        <taxon>Desulfofundulus</taxon>
    </lineage>
</organism>
<reference evidence="1 2" key="1">
    <citation type="submission" date="2019-10" db="EMBL/GenBank/DDBJ databases">
        <title>Comparative genomics of sulfur disproportionating microorganisms.</title>
        <authorList>
            <person name="Ward L.M."/>
            <person name="Bertran E."/>
            <person name="Johnston D."/>
        </authorList>
    </citation>
    <scope>NUCLEOTIDE SEQUENCE [LARGE SCALE GENOMIC DNA]</scope>
    <source>
        <strain evidence="1 2">DSM 14055</strain>
    </source>
</reference>
<dbReference type="InterPro" id="IPR008513">
    <property type="entry name" value="tRNA(Met)_cyd_acetate_ligase"/>
</dbReference>
<evidence type="ECO:0000313" key="1">
    <source>
        <dbReference type="EMBL" id="MQL54118.1"/>
    </source>
</evidence>
<feature type="non-terminal residue" evidence="1">
    <location>
        <position position="1"/>
    </location>
</feature>